<dbReference type="Proteomes" id="UP001285521">
    <property type="component" value="Unassembled WGS sequence"/>
</dbReference>
<gene>
    <name evidence="2" type="ORF">SK803_17625</name>
</gene>
<protein>
    <submittedName>
        <fullName evidence="2">DUF6346 domain-containing protein</fullName>
    </submittedName>
</protein>
<name>A0ABU4T257_9PSEU</name>
<feature type="transmembrane region" description="Helical" evidence="1">
    <location>
        <begin position="7"/>
        <end position="29"/>
    </location>
</feature>
<dbReference type="EMBL" id="JAXAVW010000013">
    <property type="protein sequence ID" value="MDX8032048.1"/>
    <property type="molecule type" value="Genomic_DNA"/>
</dbReference>
<organism evidence="2 3">
    <name type="scientific">Lentzea miocenica</name>
    <dbReference type="NCBI Taxonomy" id="3095431"/>
    <lineage>
        <taxon>Bacteria</taxon>
        <taxon>Bacillati</taxon>
        <taxon>Actinomycetota</taxon>
        <taxon>Actinomycetes</taxon>
        <taxon>Pseudonocardiales</taxon>
        <taxon>Pseudonocardiaceae</taxon>
        <taxon>Lentzea</taxon>
    </lineage>
</organism>
<accession>A0ABU4T257</accession>
<dbReference type="Pfam" id="PF19873">
    <property type="entry name" value="DUF6346"/>
    <property type="match status" value="1"/>
</dbReference>
<evidence type="ECO:0000313" key="3">
    <source>
        <dbReference type="Proteomes" id="UP001285521"/>
    </source>
</evidence>
<keyword evidence="1" id="KW-0812">Transmembrane</keyword>
<evidence type="ECO:0000256" key="1">
    <source>
        <dbReference type="SAM" id="Phobius"/>
    </source>
</evidence>
<feature type="transmembrane region" description="Helical" evidence="1">
    <location>
        <begin position="117"/>
        <end position="142"/>
    </location>
</feature>
<keyword evidence="3" id="KW-1185">Reference proteome</keyword>
<keyword evidence="1" id="KW-0472">Membrane</keyword>
<sequence>MKVLRRVVAVLVLPFLGYLIGATIFLHFWNQAEPGDVKNANLVAVAKSCERNGPVTLRRLGFYYTCEVEVRIRSDNETYTSDVTGWLAPEDIGKEYAVHTLRRGPLSPDVRPDSQILLGWLCTFVFGIVFLLVYVNILRFLLPDRGPRKRRMPTRYEPPTT</sequence>
<reference evidence="2 3" key="2">
    <citation type="submission" date="2023-11" db="EMBL/GenBank/DDBJ databases">
        <authorList>
            <person name="Lara A.C."/>
            <person name="Chronakova A."/>
        </authorList>
    </citation>
    <scope>NUCLEOTIDE SEQUENCE [LARGE SCALE GENOMIC DNA]</scope>
    <source>
        <strain evidence="2 3">BCCO 10_0856</strain>
    </source>
</reference>
<evidence type="ECO:0000313" key="2">
    <source>
        <dbReference type="EMBL" id="MDX8032048.1"/>
    </source>
</evidence>
<keyword evidence="1" id="KW-1133">Transmembrane helix</keyword>
<proteinExistence type="predicted"/>
<reference evidence="2 3" key="1">
    <citation type="submission" date="2023-11" db="EMBL/GenBank/DDBJ databases">
        <title>Lentzea sokolovensis, sp. nov., Lentzea kristufkii, sp. nov., and Lentzea miocenensis, sp. nov., rare actinobacteria from Sokolov Coal Basin, Miocene lacustrine sediment, Czech Republic.</title>
        <authorList>
            <person name="Lara A."/>
            <person name="Kotroba L."/>
            <person name="Nouioui I."/>
            <person name="Neumann-Schaal M."/>
            <person name="Mast Y."/>
            <person name="Chronakova A."/>
        </authorList>
    </citation>
    <scope>NUCLEOTIDE SEQUENCE [LARGE SCALE GENOMIC DNA]</scope>
    <source>
        <strain evidence="2 3">BCCO 10_0856</strain>
    </source>
</reference>
<dbReference type="InterPro" id="IPR045927">
    <property type="entry name" value="DUF6346"/>
</dbReference>
<comment type="caution">
    <text evidence="2">The sequence shown here is derived from an EMBL/GenBank/DDBJ whole genome shotgun (WGS) entry which is preliminary data.</text>
</comment>
<dbReference type="RefSeq" id="WP_319967100.1">
    <property type="nucleotide sequence ID" value="NZ_JAXAVW010000013.1"/>
</dbReference>